<evidence type="ECO:0000256" key="1">
    <source>
        <dbReference type="ARBA" id="ARBA00035644"/>
    </source>
</evidence>
<comment type="similarity">
    <text evidence="1">Belongs to the SIP oxidoreductase family.</text>
</comment>
<dbReference type="InterPro" id="IPR039261">
    <property type="entry name" value="FNR_nucleotide-bd"/>
</dbReference>
<dbReference type="InterPro" id="IPR017938">
    <property type="entry name" value="Riboflavin_synthase-like_b-brl"/>
</dbReference>
<evidence type="ECO:0000256" key="2">
    <source>
        <dbReference type="SAM" id="MobiDB-lite"/>
    </source>
</evidence>
<dbReference type="RefSeq" id="WP_267219889.1">
    <property type="nucleotide sequence ID" value="NZ_JAPCWC010000005.1"/>
</dbReference>
<gene>
    <name evidence="4" type="ORF">ACFFF8_22505</name>
</gene>
<feature type="domain" description="FAD-binding FR-type" evidence="3">
    <location>
        <begin position="73"/>
        <end position="182"/>
    </location>
</feature>
<dbReference type="Pfam" id="PF04954">
    <property type="entry name" value="SIP"/>
    <property type="match status" value="1"/>
</dbReference>
<evidence type="ECO:0000313" key="5">
    <source>
        <dbReference type="Proteomes" id="UP001589858"/>
    </source>
</evidence>
<dbReference type="EMBL" id="JBHLTM010000085">
    <property type="protein sequence ID" value="MFC0687364.1"/>
    <property type="molecule type" value="Genomic_DNA"/>
</dbReference>
<feature type="region of interest" description="Disordered" evidence="2">
    <location>
        <begin position="1"/>
        <end position="23"/>
    </location>
</feature>
<dbReference type="PANTHER" id="PTHR30157:SF0">
    <property type="entry name" value="NADPH-DEPENDENT FERRIC-CHELATE REDUCTASE"/>
    <property type="match status" value="1"/>
</dbReference>
<dbReference type="Gene3D" id="3.40.50.80">
    <property type="entry name" value="Nucleotide-binding domain of ferredoxin-NADP reductase (FNR) module"/>
    <property type="match status" value="1"/>
</dbReference>
<dbReference type="InterPro" id="IPR013113">
    <property type="entry name" value="SIP_FAD-bd"/>
</dbReference>
<dbReference type="CDD" id="cd06193">
    <property type="entry name" value="siderophore_interacting"/>
    <property type="match status" value="1"/>
</dbReference>
<proteinExistence type="inferred from homology"/>
<organism evidence="4 5">
    <name type="scientific">Novosphingobium clariflavum</name>
    <dbReference type="NCBI Taxonomy" id="2029884"/>
    <lineage>
        <taxon>Bacteria</taxon>
        <taxon>Pseudomonadati</taxon>
        <taxon>Pseudomonadota</taxon>
        <taxon>Alphaproteobacteria</taxon>
        <taxon>Sphingomonadales</taxon>
        <taxon>Sphingomonadaceae</taxon>
        <taxon>Novosphingobium</taxon>
    </lineage>
</organism>
<dbReference type="Proteomes" id="UP001589858">
    <property type="component" value="Unassembled WGS sequence"/>
</dbReference>
<dbReference type="InterPro" id="IPR017927">
    <property type="entry name" value="FAD-bd_FR_type"/>
</dbReference>
<evidence type="ECO:0000313" key="4">
    <source>
        <dbReference type="EMBL" id="MFC0687364.1"/>
    </source>
</evidence>
<dbReference type="Gene3D" id="2.40.30.10">
    <property type="entry name" value="Translation factors"/>
    <property type="match status" value="1"/>
</dbReference>
<dbReference type="InterPro" id="IPR007037">
    <property type="entry name" value="SIP_rossman_dom"/>
</dbReference>
<dbReference type="PANTHER" id="PTHR30157">
    <property type="entry name" value="FERRIC REDUCTASE, NADPH-DEPENDENT"/>
    <property type="match status" value="1"/>
</dbReference>
<keyword evidence="5" id="KW-1185">Reference proteome</keyword>
<evidence type="ECO:0000259" key="3">
    <source>
        <dbReference type="PROSITE" id="PS51384"/>
    </source>
</evidence>
<reference evidence="4 5" key="1">
    <citation type="submission" date="2024-09" db="EMBL/GenBank/DDBJ databases">
        <authorList>
            <person name="Sun Q."/>
            <person name="Mori K."/>
        </authorList>
    </citation>
    <scope>NUCLEOTIDE SEQUENCE [LARGE SCALE GENOMIC DNA]</scope>
    <source>
        <strain evidence="4 5">CICC 11035S</strain>
    </source>
</reference>
<dbReference type="PROSITE" id="PS51384">
    <property type="entry name" value="FAD_FR"/>
    <property type="match status" value="1"/>
</dbReference>
<name>A0ABV6SDM2_9SPHN</name>
<dbReference type="Pfam" id="PF08021">
    <property type="entry name" value="FAD_binding_9"/>
    <property type="match status" value="2"/>
</dbReference>
<comment type="caution">
    <text evidence="4">The sequence shown here is derived from an EMBL/GenBank/DDBJ whole genome shotgun (WGS) entry which is preliminary data.</text>
</comment>
<dbReference type="SUPFAM" id="SSF63380">
    <property type="entry name" value="Riboflavin synthase domain-like"/>
    <property type="match status" value="1"/>
</dbReference>
<dbReference type="InterPro" id="IPR039374">
    <property type="entry name" value="SIP_fam"/>
</dbReference>
<accession>A0ABV6SDM2</accession>
<sequence>MPSAGAARTTGAPLPHRNRAAPPSTPCCALVPACKPWSLTLSEPTQEPVSAPLDHGPDDAVPRHSVQRIRREIRRRSLVVSRVEPLGSAMLRVWLEGEDLADFESGSPDDHIKLFFPVAGAGPDEKPAMRDYTPRLFDPAARTLAIDFALHEPAGPATAWAKAARPGDVLNIGGPRGSAVVTDDFDWYLLVGDETAIPQFSRRIEELRPGIPVTALVSVAPGIERAPVPAREGLTWIWVEHAGHGEDAAPLLAALGDAGLPEGEGYAWIAAEAAVAQAIRAKLTDEMGHPLGWLRASGYWTVGQAQG</sequence>
<protein>
    <submittedName>
        <fullName evidence="4">Siderophore-interacting protein</fullName>
    </submittedName>
</protein>